<keyword evidence="1" id="KW-0812">Transmembrane</keyword>
<evidence type="ECO:0008006" key="4">
    <source>
        <dbReference type="Google" id="ProtNLM"/>
    </source>
</evidence>
<comment type="caution">
    <text evidence="2">The sequence shown here is derived from an EMBL/GenBank/DDBJ whole genome shotgun (WGS) entry which is preliminary data.</text>
</comment>
<feature type="transmembrane region" description="Helical" evidence="1">
    <location>
        <begin position="113"/>
        <end position="134"/>
    </location>
</feature>
<feature type="transmembrane region" description="Helical" evidence="1">
    <location>
        <begin position="172"/>
        <end position="192"/>
    </location>
</feature>
<evidence type="ECO:0000313" key="2">
    <source>
        <dbReference type="EMBL" id="TCK98095.1"/>
    </source>
</evidence>
<feature type="transmembrane region" description="Helical" evidence="1">
    <location>
        <begin position="356"/>
        <end position="380"/>
    </location>
</feature>
<feature type="transmembrane region" description="Helical" evidence="1">
    <location>
        <begin position="434"/>
        <end position="454"/>
    </location>
</feature>
<evidence type="ECO:0000256" key="1">
    <source>
        <dbReference type="SAM" id="Phobius"/>
    </source>
</evidence>
<feature type="transmembrane region" description="Helical" evidence="1">
    <location>
        <begin position="327"/>
        <end position="344"/>
    </location>
</feature>
<accession>A0A4R1MY90</accession>
<keyword evidence="1" id="KW-1133">Transmembrane helix</keyword>
<evidence type="ECO:0000313" key="3">
    <source>
        <dbReference type="Proteomes" id="UP000294545"/>
    </source>
</evidence>
<feature type="transmembrane region" description="Helical" evidence="1">
    <location>
        <begin position="140"/>
        <end position="165"/>
    </location>
</feature>
<proteinExistence type="predicted"/>
<dbReference type="RefSeq" id="WP_132280048.1">
    <property type="nucleotide sequence ID" value="NZ_SMGQ01000011.1"/>
</dbReference>
<feature type="transmembrane region" description="Helical" evidence="1">
    <location>
        <begin position="286"/>
        <end position="306"/>
    </location>
</feature>
<dbReference type="Proteomes" id="UP000294545">
    <property type="component" value="Unassembled WGS sequence"/>
</dbReference>
<dbReference type="EMBL" id="SMGQ01000011">
    <property type="protein sequence ID" value="TCK98095.1"/>
    <property type="molecule type" value="Genomic_DNA"/>
</dbReference>
<keyword evidence="1" id="KW-0472">Membrane</keyword>
<organism evidence="2 3">
    <name type="scientific">Natranaerovirga hydrolytica</name>
    <dbReference type="NCBI Taxonomy" id="680378"/>
    <lineage>
        <taxon>Bacteria</taxon>
        <taxon>Bacillati</taxon>
        <taxon>Bacillota</taxon>
        <taxon>Clostridia</taxon>
        <taxon>Lachnospirales</taxon>
        <taxon>Natranaerovirgaceae</taxon>
        <taxon>Natranaerovirga</taxon>
    </lineage>
</organism>
<feature type="transmembrane region" description="Helical" evidence="1">
    <location>
        <begin position="55"/>
        <end position="77"/>
    </location>
</feature>
<dbReference type="OrthoDB" id="1859636at2"/>
<reference evidence="2 3" key="1">
    <citation type="submission" date="2019-03" db="EMBL/GenBank/DDBJ databases">
        <title>Genomic Encyclopedia of Type Strains, Phase IV (KMG-IV): sequencing the most valuable type-strain genomes for metagenomic binning, comparative biology and taxonomic classification.</title>
        <authorList>
            <person name="Goeker M."/>
        </authorList>
    </citation>
    <scope>NUCLEOTIDE SEQUENCE [LARGE SCALE GENOMIC DNA]</scope>
    <source>
        <strain evidence="2 3">DSM 24176</strain>
    </source>
</reference>
<protein>
    <recommendedName>
        <fullName evidence="4">Zinc ribbon protein</fullName>
    </recommendedName>
</protein>
<feature type="transmembrane region" description="Helical" evidence="1">
    <location>
        <begin position="392"/>
        <end position="414"/>
    </location>
</feature>
<name>A0A4R1MY90_9FIRM</name>
<dbReference type="AlphaFoldDB" id="A0A4R1MY90"/>
<sequence length="458" mass="52775">MFCKNCGKAVKKDGKFCNHCGTKVEGKIQKHNEESSNTLEGYTFNQETLWMALKITSVSLGVTFFLSTLVSLIYFWIQKSNAFMSRSYEVFDIVNVMNHSLFNKLTMNGDGQVIRFLVLLLIPILAIFIGYKIFYRKSELILDGILALCNGLFFSIINLIITLIIRSENMTYASFYTFFNTFFIVAVISFVLSKLKNNEFSLNNTVLKNIKIILTPIALITVVFTTINIIYFIVFTREILSITYVVSIALLIPNILLYSFLFLMGIPMTMGDALFDIFGIRMGVSLYREFTFINIVLMIVILLITIHSMYKIYKNNKEDFVEKMSKTILAMGIMNMFIAIYSRQRYSFSDITFYTGINPFAALFITVLFFGTMALLVYYLNNKKFILSIHSIFTDFKITIFIAIGLLIIINHIFSFNAVKNDDLLEVIYYNSYSVVDVFHYSFGFGYNALYNILNQLF</sequence>
<keyword evidence="3" id="KW-1185">Reference proteome</keyword>
<gene>
    <name evidence="2" type="ORF">EDC19_0512</name>
</gene>
<feature type="transmembrane region" description="Helical" evidence="1">
    <location>
        <begin position="242"/>
        <end position="266"/>
    </location>
</feature>
<feature type="transmembrane region" description="Helical" evidence="1">
    <location>
        <begin position="212"/>
        <end position="235"/>
    </location>
</feature>